<keyword evidence="2" id="KW-1185">Reference proteome</keyword>
<reference evidence="1 2" key="1">
    <citation type="journal article" date="2018" name="Sci. Rep.">
        <title>Genomic signatures of local adaptation to the degree of environmental predictability in rotifers.</title>
        <authorList>
            <person name="Franch-Gras L."/>
            <person name="Hahn C."/>
            <person name="Garcia-Roger E.M."/>
            <person name="Carmona M.J."/>
            <person name="Serra M."/>
            <person name="Gomez A."/>
        </authorList>
    </citation>
    <scope>NUCLEOTIDE SEQUENCE [LARGE SCALE GENOMIC DNA]</scope>
    <source>
        <strain evidence="1">HYR1</strain>
    </source>
</reference>
<evidence type="ECO:0000313" key="2">
    <source>
        <dbReference type="Proteomes" id="UP000276133"/>
    </source>
</evidence>
<dbReference type="Proteomes" id="UP000276133">
    <property type="component" value="Unassembled WGS sequence"/>
</dbReference>
<protein>
    <submittedName>
        <fullName evidence="1">Uncharacterized protein</fullName>
    </submittedName>
</protein>
<name>A0A3M7S9I0_BRAPC</name>
<accession>A0A3M7S9I0</accession>
<sequence length="95" mass="11283">MTLLINYKKNKRENLFAAFKYILRSVNFTKKSKRKLHLGFPVAGFCEIQYKNTEQSFEFNSMNAEWCKTKSWINCKNLQMIKIVNQSYEARTLAC</sequence>
<comment type="caution">
    <text evidence="1">The sequence shown here is derived from an EMBL/GenBank/DDBJ whole genome shotgun (WGS) entry which is preliminary data.</text>
</comment>
<dbReference type="AlphaFoldDB" id="A0A3M7S9I0"/>
<organism evidence="1 2">
    <name type="scientific">Brachionus plicatilis</name>
    <name type="common">Marine rotifer</name>
    <name type="synonym">Brachionus muelleri</name>
    <dbReference type="NCBI Taxonomy" id="10195"/>
    <lineage>
        <taxon>Eukaryota</taxon>
        <taxon>Metazoa</taxon>
        <taxon>Spiralia</taxon>
        <taxon>Gnathifera</taxon>
        <taxon>Rotifera</taxon>
        <taxon>Eurotatoria</taxon>
        <taxon>Monogononta</taxon>
        <taxon>Pseudotrocha</taxon>
        <taxon>Ploima</taxon>
        <taxon>Brachionidae</taxon>
        <taxon>Brachionus</taxon>
    </lineage>
</organism>
<proteinExistence type="predicted"/>
<gene>
    <name evidence="1" type="ORF">BpHYR1_052638</name>
</gene>
<evidence type="ECO:0000313" key="1">
    <source>
        <dbReference type="EMBL" id="RNA32421.1"/>
    </source>
</evidence>
<dbReference type="EMBL" id="REGN01001799">
    <property type="protein sequence ID" value="RNA32421.1"/>
    <property type="molecule type" value="Genomic_DNA"/>
</dbReference>